<gene>
    <name evidence="3" type="ORF">HRG_02012</name>
</gene>
<organism evidence="3 4">
    <name type="scientific">Hirsutella rhossiliensis</name>
    <dbReference type="NCBI Taxonomy" id="111463"/>
    <lineage>
        <taxon>Eukaryota</taxon>
        <taxon>Fungi</taxon>
        <taxon>Dikarya</taxon>
        <taxon>Ascomycota</taxon>
        <taxon>Pezizomycotina</taxon>
        <taxon>Sordariomycetes</taxon>
        <taxon>Hypocreomycetidae</taxon>
        <taxon>Hypocreales</taxon>
        <taxon>Ophiocordycipitaceae</taxon>
        <taxon>Hirsutella</taxon>
    </lineage>
</organism>
<proteinExistence type="predicted"/>
<keyword evidence="2" id="KW-0732">Signal</keyword>
<dbReference type="RefSeq" id="XP_044724116.1">
    <property type="nucleotide sequence ID" value="XM_044860483.1"/>
</dbReference>
<protein>
    <submittedName>
        <fullName evidence="3">Peptidase a4 family domain-containing protein</fullName>
    </submittedName>
</protein>
<dbReference type="Pfam" id="PF01828">
    <property type="entry name" value="Peptidase_A4"/>
    <property type="match status" value="1"/>
</dbReference>
<sequence length="238" mass="25427">MPSPRASACMAMILVGVVSGYVTSSTKRPMTSLATASLFGRDHSSLNWCGAVQYSSQVTFVEGTWTVPSVSIPNGNLSTDQYWFYQWVGIDGVFPCEVLLQGGTGTIGSIPKWSLVLTENFTVHVGDVVYVSVEATSPKTGTICIDNLSTGESQTFNPVSQNGSLCQKTAEWIAEDPGITVQPFPSFSAFNLISCKATTGSGSVITLDGAELWEMNQNGRRLCHAEVNSNSDLTVFNG</sequence>
<dbReference type="EMBL" id="JAIZPD010000002">
    <property type="protein sequence ID" value="KAH0966603.1"/>
    <property type="molecule type" value="Genomic_DNA"/>
</dbReference>
<evidence type="ECO:0000313" key="4">
    <source>
        <dbReference type="Proteomes" id="UP000824596"/>
    </source>
</evidence>
<evidence type="ECO:0000256" key="2">
    <source>
        <dbReference type="SAM" id="SignalP"/>
    </source>
</evidence>
<dbReference type="GO" id="GO:0006508">
    <property type="term" value="P:proteolysis"/>
    <property type="evidence" value="ECO:0007669"/>
    <property type="project" value="InterPro"/>
</dbReference>
<dbReference type="GeneID" id="68351141"/>
<comment type="caution">
    <text evidence="3">The sequence shown here is derived from an EMBL/GenBank/DDBJ whole genome shotgun (WGS) entry which is preliminary data.</text>
</comment>
<name>A0A9P8SKP0_9HYPO</name>
<dbReference type="AlphaFoldDB" id="A0A9P8SKP0"/>
<dbReference type="GO" id="GO:0070007">
    <property type="term" value="F:glutamic-type endopeptidase activity"/>
    <property type="evidence" value="ECO:0007669"/>
    <property type="project" value="InterPro"/>
</dbReference>
<feature type="signal peptide" evidence="2">
    <location>
        <begin position="1"/>
        <end position="20"/>
    </location>
</feature>
<evidence type="ECO:0000256" key="1">
    <source>
        <dbReference type="PIRSR" id="PIRSR600250-50"/>
    </source>
</evidence>
<reference evidence="3" key="1">
    <citation type="submission" date="2021-09" db="EMBL/GenBank/DDBJ databases">
        <title>A high-quality genome of the endoparasitic fungus Hirsutella rhossiliensis with a comparison of Hirsutella genomes reveals transposable elements contributing to genome size variation.</title>
        <authorList>
            <person name="Lin R."/>
            <person name="Jiao Y."/>
            <person name="Sun X."/>
            <person name="Ling J."/>
            <person name="Xie B."/>
            <person name="Cheng X."/>
        </authorList>
    </citation>
    <scope>NUCLEOTIDE SEQUENCE</scope>
    <source>
        <strain evidence="3">HR02</strain>
    </source>
</reference>
<dbReference type="InterPro" id="IPR013320">
    <property type="entry name" value="ConA-like_dom_sf"/>
</dbReference>
<dbReference type="InterPro" id="IPR000250">
    <property type="entry name" value="Peptidase_G1"/>
</dbReference>
<dbReference type="PANTHER" id="PTHR37536:SF1">
    <property type="entry name" value="ASPERGILLOPEPSIN, PUTAITVE (AFU_ORTHOLOGUE AFUA_7G01200)"/>
    <property type="match status" value="1"/>
</dbReference>
<dbReference type="Gene3D" id="2.60.120.700">
    <property type="entry name" value="Peptidase G1"/>
    <property type="match status" value="1"/>
</dbReference>
<keyword evidence="4" id="KW-1185">Reference proteome</keyword>
<dbReference type="OrthoDB" id="2862635at2759"/>
<dbReference type="InterPro" id="IPR038656">
    <property type="entry name" value="Peptidase_G1_sf"/>
</dbReference>
<dbReference type="PANTHER" id="PTHR37536">
    <property type="entry name" value="PUTATIVE (AFU_ORTHOLOGUE AFUA_3G02970)-RELATED"/>
    <property type="match status" value="1"/>
</dbReference>
<dbReference type="CDD" id="cd13426">
    <property type="entry name" value="Peptidase_G1"/>
    <property type="match status" value="1"/>
</dbReference>
<feature type="active site" description="Proton acceptor" evidence="1">
    <location>
        <position position="175"/>
    </location>
</feature>
<dbReference type="SUPFAM" id="SSF49899">
    <property type="entry name" value="Concanavalin A-like lectins/glucanases"/>
    <property type="match status" value="1"/>
</dbReference>
<evidence type="ECO:0000313" key="3">
    <source>
        <dbReference type="EMBL" id="KAH0966603.1"/>
    </source>
</evidence>
<accession>A0A9P8SKP0</accession>
<dbReference type="Proteomes" id="UP000824596">
    <property type="component" value="Unassembled WGS sequence"/>
</dbReference>
<feature type="chain" id="PRO_5040447897" evidence="2">
    <location>
        <begin position="21"/>
        <end position="238"/>
    </location>
</feature>